<dbReference type="AlphaFoldDB" id="A0A381VYW0"/>
<dbReference type="InterPro" id="IPR018959">
    <property type="entry name" value="DUF1989"/>
</dbReference>
<reference evidence="2" key="1">
    <citation type="submission" date="2018-05" db="EMBL/GenBank/DDBJ databases">
        <authorList>
            <person name="Lanie J.A."/>
            <person name="Ng W.-L."/>
            <person name="Kazmierczak K.M."/>
            <person name="Andrzejewski T.M."/>
            <person name="Davidsen T.M."/>
            <person name="Wayne K.J."/>
            <person name="Tettelin H."/>
            <person name="Glass J.I."/>
            <person name="Rusch D."/>
            <person name="Podicherti R."/>
            <person name="Tsui H.-C.T."/>
            <person name="Winkler M.E."/>
        </authorList>
    </citation>
    <scope>NUCLEOTIDE SEQUENCE</scope>
</reference>
<gene>
    <name evidence="2" type="ORF">METZ01_LOCUS97671</name>
</gene>
<protein>
    <recommendedName>
        <fullName evidence="1">DUF1989 domain-containing protein</fullName>
    </recommendedName>
</protein>
<accession>A0A381VYW0</accession>
<dbReference type="PANTHER" id="PTHR31527">
    <property type="entry name" value="RE64534P"/>
    <property type="match status" value="1"/>
</dbReference>
<evidence type="ECO:0000259" key="1">
    <source>
        <dbReference type="Pfam" id="PF09347"/>
    </source>
</evidence>
<dbReference type="Pfam" id="PF09347">
    <property type="entry name" value="DUF1989"/>
    <property type="match status" value="1"/>
</dbReference>
<dbReference type="EMBL" id="UINC01010040">
    <property type="protein sequence ID" value="SVA44817.1"/>
    <property type="molecule type" value="Genomic_DNA"/>
</dbReference>
<sequence>MVNFTSMDLETIPAGHGVAIELSSGSEIIVINTYGTQVLDTWAFNLDDPSEYMSMEHTRSRLSRLSPKIGDSLFSNRRRPILKLLEDTSPGIHDTLLCACNEEIYRELGCEGGHRSCESNLHEALSLIDLDMAVTPAPLNLFMNVPVASDGTIDRVPPQSQPGDQVRLQTSMNAIVVFSACPQDVTPINGAQCTPRDAHYKTVTRKQDHQQ</sequence>
<dbReference type="PANTHER" id="PTHR31527:SF0">
    <property type="entry name" value="RE64534P"/>
    <property type="match status" value="1"/>
</dbReference>
<proteinExistence type="predicted"/>
<organism evidence="2">
    <name type="scientific">marine metagenome</name>
    <dbReference type="NCBI Taxonomy" id="408172"/>
    <lineage>
        <taxon>unclassified sequences</taxon>
        <taxon>metagenomes</taxon>
        <taxon>ecological metagenomes</taxon>
    </lineage>
</organism>
<name>A0A381VYW0_9ZZZZ</name>
<evidence type="ECO:0000313" key="2">
    <source>
        <dbReference type="EMBL" id="SVA44817.1"/>
    </source>
</evidence>
<feature type="domain" description="DUF1989" evidence="1">
    <location>
        <begin position="10"/>
        <end position="174"/>
    </location>
</feature>